<evidence type="ECO:0000313" key="1">
    <source>
        <dbReference type="EMBL" id="CAL4114837.1"/>
    </source>
</evidence>
<sequence length="134" mass="15385">MKDTLTDVLNSLQYVNFNKTNFGNSPQNSKKIVMEAFNVTEEPEHKLKDSETEKLPPRLTISLEVLEADELNLKVYESTSVYCIIKALNKSTKTQSANCYYVHNKYNLPQWKHTIPSVTISANENLFATIEVWL</sequence>
<feature type="non-terminal residue" evidence="1">
    <location>
        <position position="134"/>
    </location>
</feature>
<keyword evidence="2" id="KW-1185">Reference proteome</keyword>
<gene>
    <name evidence="1" type="ORF">MNOR_LOCUS20523</name>
</gene>
<proteinExistence type="predicted"/>
<organism evidence="1 2">
    <name type="scientific">Meganyctiphanes norvegica</name>
    <name type="common">Northern krill</name>
    <name type="synonym">Thysanopoda norvegica</name>
    <dbReference type="NCBI Taxonomy" id="48144"/>
    <lineage>
        <taxon>Eukaryota</taxon>
        <taxon>Metazoa</taxon>
        <taxon>Ecdysozoa</taxon>
        <taxon>Arthropoda</taxon>
        <taxon>Crustacea</taxon>
        <taxon>Multicrustacea</taxon>
        <taxon>Malacostraca</taxon>
        <taxon>Eumalacostraca</taxon>
        <taxon>Eucarida</taxon>
        <taxon>Euphausiacea</taxon>
        <taxon>Euphausiidae</taxon>
        <taxon>Meganyctiphanes</taxon>
    </lineage>
</organism>
<reference evidence="1 2" key="1">
    <citation type="submission" date="2024-05" db="EMBL/GenBank/DDBJ databases">
        <authorList>
            <person name="Wallberg A."/>
        </authorList>
    </citation>
    <scope>NUCLEOTIDE SEQUENCE [LARGE SCALE GENOMIC DNA]</scope>
</reference>
<protein>
    <recommendedName>
        <fullName evidence="3">C2 domain-containing protein</fullName>
    </recommendedName>
</protein>
<dbReference type="AlphaFoldDB" id="A0AAV2R7A0"/>
<evidence type="ECO:0008006" key="3">
    <source>
        <dbReference type="Google" id="ProtNLM"/>
    </source>
</evidence>
<dbReference type="EMBL" id="CAXKWB010015929">
    <property type="protein sequence ID" value="CAL4114837.1"/>
    <property type="molecule type" value="Genomic_DNA"/>
</dbReference>
<comment type="caution">
    <text evidence="1">The sequence shown here is derived from an EMBL/GenBank/DDBJ whole genome shotgun (WGS) entry which is preliminary data.</text>
</comment>
<name>A0AAV2R7A0_MEGNR</name>
<dbReference type="Proteomes" id="UP001497623">
    <property type="component" value="Unassembled WGS sequence"/>
</dbReference>
<accession>A0AAV2R7A0</accession>
<evidence type="ECO:0000313" key="2">
    <source>
        <dbReference type="Proteomes" id="UP001497623"/>
    </source>
</evidence>